<dbReference type="VEuPathDB" id="AmoebaDB:KM1_112550"/>
<dbReference type="Pfam" id="PF00406">
    <property type="entry name" value="ADK"/>
    <property type="match status" value="1"/>
</dbReference>
<dbReference type="HAMAP" id="MF_00235">
    <property type="entry name" value="Adenylate_kinase_Adk"/>
    <property type="match status" value="1"/>
</dbReference>
<organism evidence="5 6">
    <name type="scientific">Entamoeba histolytica</name>
    <dbReference type="NCBI Taxonomy" id="5759"/>
    <lineage>
        <taxon>Eukaryota</taxon>
        <taxon>Amoebozoa</taxon>
        <taxon>Evosea</taxon>
        <taxon>Archamoebae</taxon>
        <taxon>Mastigamoebida</taxon>
        <taxon>Entamoebidae</taxon>
        <taxon>Entamoeba</taxon>
    </lineage>
</organism>
<dbReference type="VEuPathDB" id="AmoebaDB:EHI_135470"/>
<proteinExistence type="inferred from homology"/>
<dbReference type="VEuPathDB" id="AmoebaDB:EHI7A_057040"/>
<dbReference type="EMBL" id="BDEQ01000001">
    <property type="protein sequence ID" value="GAT98470.1"/>
    <property type="molecule type" value="Genomic_DNA"/>
</dbReference>
<dbReference type="PROSITE" id="PS00113">
    <property type="entry name" value="ADENYLATE_KINASE"/>
    <property type="match status" value="1"/>
</dbReference>
<evidence type="ECO:0000256" key="2">
    <source>
        <dbReference type="ARBA" id="ARBA00022741"/>
    </source>
</evidence>
<sequence length="193" mass="21102">MAKVFLIMLGGPGAGKGTQCANIEKHLNSSAHISTGDLLRAEIKNKTEIGLKVEDIIRNGQLVSDEIICNMVNNFIAKNEKEVIVFDGYPRAVSQLEALLKEATAETKICVINLEIPDEILIQRIVSRGKTSGRADDNTEAAAKRLAVYHAQHDEMIKAIKAKNLPYFVVDHLGGPDEVFNEIKGVFANVGLH</sequence>
<dbReference type="GO" id="GO:0019205">
    <property type="term" value="F:nucleobase-containing compound kinase activity"/>
    <property type="evidence" value="ECO:0007669"/>
    <property type="project" value="InterPro"/>
</dbReference>
<dbReference type="Proteomes" id="UP000078387">
    <property type="component" value="Unassembled WGS sequence"/>
</dbReference>
<comment type="caution">
    <text evidence="5">The sequence shown here is derived from an EMBL/GenBank/DDBJ whole genome shotgun (WGS) entry which is preliminary data.</text>
</comment>
<dbReference type="Gene3D" id="3.40.50.300">
    <property type="entry name" value="P-loop containing nucleotide triphosphate hydrolases"/>
    <property type="match status" value="1"/>
</dbReference>
<dbReference type="PANTHER" id="PTHR23359">
    <property type="entry name" value="NUCLEOTIDE KINASE"/>
    <property type="match status" value="1"/>
</dbReference>
<dbReference type="CDD" id="cd01428">
    <property type="entry name" value="ADK"/>
    <property type="match status" value="1"/>
</dbReference>
<accession>A0A5K1TXD6</accession>
<dbReference type="VEuPathDB" id="AmoebaDB:EHI5A_093160"/>
<evidence type="ECO:0000256" key="3">
    <source>
        <dbReference type="ARBA" id="ARBA00022777"/>
    </source>
</evidence>
<keyword evidence="3 4" id="KW-0418">Kinase</keyword>
<protein>
    <submittedName>
        <fullName evidence="5">Adenylate kinase</fullName>
    </submittedName>
</protein>
<dbReference type="SUPFAM" id="SSF52540">
    <property type="entry name" value="P-loop containing nucleoside triphosphate hydrolases"/>
    <property type="match status" value="1"/>
</dbReference>
<dbReference type="AlphaFoldDB" id="A0A5K1TXD6"/>
<dbReference type="SMR" id="A0A5K1TXD6"/>
<dbReference type="InterPro" id="IPR027417">
    <property type="entry name" value="P-loop_NTPase"/>
</dbReference>
<dbReference type="OMA" id="TIAHFST"/>
<comment type="similarity">
    <text evidence="4">Belongs to the adenylate kinase family.</text>
</comment>
<keyword evidence="2" id="KW-0547">Nucleotide-binding</keyword>
<gene>
    <name evidence="5" type="ORF">CL6EHI_135470</name>
</gene>
<evidence type="ECO:0000256" key="1">
    <source>
        <dbReference type="ARBA" id="ARBA00022679"/>
    </source>
</evidence>
<reference evidence="5 6" key="1">
    <citation type="submission" date="2016-05" db="EMBL/GenBank/DDBJ databases">
        <title>First whole genome sequencing of Entamoeba histolytica HM1:IMSS-clone-6.</title>
        <authorList>
            <person name="Mukherjee Avik.K."/>
            <person name="Izumyama S."/>
            <person name="Nakada-Tsukui K."/>
            <person name="Nozaki T."/>
        </authorList>
    </citation>
    <scope>NUCLEOTIDE SEQUENCE [LARGE SCALE GENOMIC DNA]</scope>
    <source>
        <strain evidence="5 6">HM1:IMSS clone 6</strain>
    </source>
</reference>
<keyword evidence="1 4" id="KW-0808">Transferase</keyword>
<evidence type="ECO:0000313" key="5">
    <source>
        <dbReference type="EMBL" id="GAT98470.1"/>
    </source>
</evidence>
<evidence type="ECO:0000313" key="6">
    <source>
        <dbReference type="Proteomes" id="UP000078387"/>
    </source>
</evidence>
<dbReference type="InterPro" id="IPR033690">
    <property type="entry name" value="Adenylat_kinase_CS"/>
</dbReference>
<dbReference type="GO" id="GO:0005524">
    <property type="term" value="F:ATP binding"/>
    <property type="evidence" value="ECO:0007669"/>
    <property type="project" value="InterPro"/>
</dbReference>
<evidence type="ECO:0000256" key="4">
    <source>
        <dbReference type="RuleBase" id="RU003330"/>
    </source>
</evidence>
<dbReference type="GO" id="GO:0006139">
    <property type="term" value="P:nucleobase-containing compound metabolic process"/>
    <property type="evidence" value="ECO:0007669"/>
    <property type="project" value="InterPro"/>
</dbReference>
<name>A0A5K1TXD6_ENTHI</name>
<dbReference type="PRINTS" id="PR00094">
    <property type="entry name" value="ADENYLTKNASE"/>
</dbReference>
<dbReference type="VEuPathDB" id="AmoebaDB:EHI8A_060050"/>
<dbReference type="InterPro" id="IPR000850">
    <property type="entry name" value="Adenylat/UMP-CMP_kin"/>
</dbReference>